<comment type="caution">
    <text evidence="2">The sequence shown here is derived from an EMBL/GenBank/DDBJ whole genome shotgun (WGS) entry which is preliminary data.</text>
</comment>
<dbReference type="RefSeq" id="WP_109823546.1">
    <property type="nucleotide sequence ID" value="NZ_QGKL01000031.1"/>
</dbReference>
<reference evidence="2 3" key="1">
    <citation type="submission" date="2018-05" db="EMBL/GenBank/DDBJ databases">
        <title>Leucothrix arctica sp. nov., isolated from Arctic seawater.</title>
        <authorList>
            <person name="Choi A."/>
            <person name="Baek K."/>
        </authorList>
    </citation>
    <scope>NUCLEOTIDE SEQUENCE [LARGE SCALE GENOMIC DNA]</scope>
    <source>
        <strain evidence="2 3">IMCC9719</strain>
    </source>
</reference>
<keyword evidence="3" id="KW-1185">Reference proteome</keyword>
<gene>
    <name evidence="2" type="ORF">DKT75_11350</name>
</gene>
<evidence type="ECO:0000313" key="3">
    <source>
        <dbReference type="Proteomes" id="UP000245506"/>
    </source>
</evidence>
<evidence type="ECO:0000256" key="1">
    <source>
        <dbReference type="SAM" id="SignalP"/>
    </source>
</evidence>
<dbReference type="EMBL" id="QGKL01000031">
    <property type="protein sequence ID" value="PWQ95967.1"/>
    <property type="molecule type" value="Genomic_DNA"/>
</dbReference>
<organism evidence="2 3">
    <name type="scientific">Leucothrix arctica</name>
    <dbReference type="NCBI Taxonomy" id="1481894"/>
    <lineage>
        <taxon>Bacteria</taxon>
        <taxon>Pseudomonadati</taxon>
        <taxon>Pseudomonadota</taxon>
        <taxon>Gammaproteobacteria</taxon>
        <taxon>Thiotrichales</taxon>
        <taxon>Thiotrichaceae</taxon>
        <taxon>Leucothrix</taxon>
    </lineage>
</organism>
<protein>
    <submittedName>
        <fullName evidence="2">Uncharacterized protein</fullName>
    </submittedName>
</protein>
<proteinExistence type="predicted"/>
<dbReference type="Proteomes" id="UP000245506">
    <property type="component" value="Unassembled WGS sequence"/>
</dbReference>
<feature type="chain" id="PRO_5016407787" evidence="1">
    <location>
        <begin position="27"/>
        <end position="101"/>
    </location>
</feature>
<name>A0A317CC63_9GAMM</name>
<accession>A0A317CC63</accession>
<dbReference type="OrthoDB" id="7063662at2"/>
<keyword evidence="1" id="KW-0732">Signal</keyword>
<sequence>MKLKPLILTASLTLLPMLAVSNVAHAEILSIGEQAKVLTKADMPRRGVSMNVVKTKYGAAKKQTLSKGKVTKRRPRITRWNYGNFSVFFEHNHVVHTVVHH</sequence>
<feature type="signal peptide" evidence="1">
    <location>
        <begin position="1"/>
        <end position="26"/>
    </location>
</feature>
<dbReference type="AlphaFoldDB" id="A0A317CC63"/>
<evidence type="ECO:0000313" key="2">
    <source>
        <dbReference type="EMBL" id="PWQ95967.1"/>
    </source>
</evidence>